<gene>
    <name evidence="1" type="ORF">ACT18_01035</name>
</gene>
<protein>
    <recommendedName>
        <fullName evidence="3">HNH endonuclease</fullName>
    </recommendedName>
</protein>
<dbReference type="OrthoDB" id="9802901at2"/>
<dbReference type="Proteomes" id="UP000092668">
    <property type="component" value="Unassembled WGS sequence"/>
</dbReference>
<comment type="caution">
    <text evidence="1">The sequence shown here is derived from an EMBL/GenBank/DDBJ whole genome shotgun (WGS) entry which is preliminary data.</text>
</comment>
<sequence length="121" mass="13973">MADYMGRRYRERRANAIAKLGGQCVECGTTENLQIDHIDPATKSFDLGHLWSVSIERYGNELTKCQLLCEPHHIEKSRRERSVEHGGGLTGKRNCRCELCAPLKRAYQRNNTARWKRSRRG</sequence>
<dbReference type="AlphaFoldDB" id="A0A1B8SLC8"/>
<dbReference type="RefSeq" id="WP_131813783.1">
    <property type="nucleotide sequence ID" value="NZ_LFOE01000001.1"/>
</dbReference>
<organism evidence="1 2">
    <name type="scientific">Mycolicibacter kumamotonensis</name>
    <dbReference type="NCBI Taxonomy" id="354243"/>
    <lineage>
        <taxon>Bacteria</taxon>
        <taxon>Bacillati</taxon>
        <taxon>Actinomycetota</taxon>
        <taxon>Actinomycetes</taxon>
        <taxon>Mycobacteriales</taxon>
        <taxon>Mycobacteriaceae</taxon>
        <taxon>Mycolicibacter</taxon>
    </lineage>
</organism>
<dbReference type="EMBL" id="LFOE01000001">
    <property type="protein sequence ID" value="OBY33545.1"/>
    <property type="molecule type" value="Genomic_DNA"/>
</dbReference>
<dbReference type="Gene3D" id="1.10.30.50">
    <property type="match status" value="1"/>
</dbReference>
<proteinExistence type="predicted"/>
<name>A0A1B8SLC8_9MYCO</name>
<evidence type="ECO:0000313" key="1">
    <source>
        <dbReference type="EMBL" id="OBY33545.1"/>
    </source>
</evidence>
<evidence type="ECO:0000313" key="2">
    <source>
        <dbReference type="Proteomes" id="UP000092668"/>
    </source>
</evidence>
<accession>A0A1B8SLC8</accession>
<keyword evidence="2" id="KW-1185">Reference proteome</keyword>
<reference evidence="1 2" key="1">
    <citation type="submission" date="2015-06" db="EMBL/GenBank/DDBJ databases">
        <title>Genome sequence of Mycobacterium kumamotonense strain Roo.</title>
        <authorList>
            <person name="Greninger A.L."/>
            <person name="Cunningham G."/>
            <person name="Miller S."/>
        </authorList>
    </citation>
    <scope>NUCLEOTIDE SEQUENCE [LARGE SCALE GENOMIC DNA]</scope>
    <source>
        <strain evidence="1 2">Roo</strain>
    </source>
</reference>
<evidence type="ECO:0008006" key="3">
    <source>
        <dbReference type="Google" id="ProtNLM"/>
    </source>
</evidence>